<accession>A0ABT6YFY0</accession>
<dbReference type="Proteomes" id="UP001236507">
    <property type="component" value="Unassembled WGS sequence"/>
</dbReference>
<keyword evidence="3" id="KW-1185">Reference proteome</keyword>
<organism evidence="2 3">
    <name type="scientific">Flectobacillus roseus</name>
    <dbReference type="NCBI Taxonomy" id="502259"/>
    <lineage>
        <taxon>Bacteria</taxon>
        <taxon>Pseudomonadati</taxon>
        <taxon>Bacteroidota</taxon>
        <taxon>Cytophagia</taxon>
        <taxon>Cytophagales</taxon>
        <taxon>Flectobacillaceae</taxon>
        <taxon>Flectobacillus</taxon>
    </lineage>
</organism>
<proteinExistence type="predicted"/>
<reference evidence="2 3" key="1">
    <citation type="submission" date="2023-05" db="EMBL/GenBank/DDBJ databases">
        <title>Novel species of genus Flectobacillus isolated from stream in China.</title>
        <authorList>
            <person name="Lu H."/>
        </authorList>
    </citation>
    <scope>NUCLEOTIDE SEQUENCE [LARGE SCALE GENOMIC DNA]</scope>
    <source>
        <strain evidence="2 3">KCTC 42575</strain>
    </source>
</reference>
<gene>
    <name evidence="2" type="ORF">QM524_24815</name>
</gene>
<comment type="caution">
    <text evidence="2">The sequence shown here is derived from an EMBL/GenBank/DDBJ whole genome shotgun (WGS) entry which is preliminary data.</text>
</comment>
<name>A0ABT6YFY0_9BACT</name>
<evidence type="ECO:0000256" key="1">
    <source>
        <dbReference type="SAM" id="SignalP"/>
    </source>
</evidence>
<dbReference type="EMBL" id="JASHIF010000030">
    <property type="protein sequence ID" value="MDI9862470.1"/>
    <property type="molecule type" value="Genomic_DNA"/>
</dbReference>
<feature type="chain" id="PRO_5045644125" evidence="1">
    <location>
        <begin position="22"/>
        <end position="194"/>
    </location>
</feature>
<evidence type="ECO:0000313" key="3">
    <source>
        <dbReference type="Proteomes" id="UP001236507"/>
    </source>
</evidence>
<sequence length="194" mass="22117">MKKTISLIMLLKLMACSTAPAQELTVSRSKLQPEEKIWLELLKLVNQSHYRKCAEFIFSARFELDRRSGKIKTLQFSKNLVDTTIMSLVRKSLINTESIWSIKNCKEANPSLVFLLPIRIVMKRRDCIPLNATEIMEPDALGMRSTIDFLSLITFPQHESTVDSSVYKSVDFRASAIKFVGMTLNPISVGQMDR</sequence>
<feature type="signal peptide" evidence="1">
    <location>
        <begin position="1"/>
        <end position="21"/>
    </location>
</feature>
<keyword evidence="1" id="KW-0732">Signal</keyword>
<protein>
    <submittedName>
        <fullName evidence="2">Uncharacterized protein</fullName>
    </submittedName>
</protein>
<dbReference type="RefSeq" id="WP_283346720.1">
    <property type="nucleotide sequence ID" value="NZ_JASHIF010000030.1"/>
</dbReference>
<evidence type="ECO:0000313" key="2">
    <source>
        <dbReference type="EMBL" id="MDI9862470.1"/>
    </source>
</evidence>